<evidence type="ECO:0000259" key="13">
    <source>
        <dbReference type="Pfam" id="PF12019"/>
    </source>
</evidence>
<keyword evidence="8" id="KW-0472">Membrane</keyword>
<evidence type="ECO:0000256" key="9">
    <source>
        <dbReference type="ARBA" id="ARBA00025772"/>
    </source>
</evidence>
<dbReference type="STRING" id="68895.RR42_m3155"/>
<evidence type="ECO:0000256" key="1">
    <source>
        <dbReference type="ARBA" id="ARBA00004377"/>
    </source>
</evidence>
<protein>
    <recommendedName>
        <fullName evidence="2">Type II secretion system protein H</fullName>
    </recommendedName>
    <alternativeName>
        <fullName evidence="10">General secretion pathway protein H</fullName>
    </alternativeName>
</protein>
<name>A0A0C4YER3_9BURK</name>
<keyword evidence="4" id="KW-0488">Methylation</keyword>
<keyword evidence="5" id="KW-0997">Cell inner membrane</keyword>
<evidence type="ECO:0000256" key="6">
    <source>
        <dbReference type="ARBA" id="ARBA00022692"/>
    </source>
</evidence>
<evidence type="ECO:0000256" key="7">
    <source>
        <dbReference type="ARBA" id="ARBA00022989"/>
    </source>
</evidence>
<evidence type="ECO:0000256" key="11">
    <source>
        <dbReference type="SAM" id="MobiDB-lite"/>
    </source>
</evidence>
<evidence type="ECO:0000256" key="8">
    <source>
        <dbReference type="ARBA" id="ARBA00023136"/>
    </source>
</evidence>
<evidence type="ECO:0000256" key="10">
    <source>
        <dbReference type="ARBA" id="ARBA00030775"/>
    </source>
</evidence>
<dbReference type="GO" id="GO:0015628">
    <property type="term" value="P:protein secretion by the type II secretion system"/>
    <property type="evidence" value="ECO:0007669"/>
    <property type="project" value="InterPro"/>
</dbReference>
<feature type="domain" description="General secretion pathway GspH" evidence="13">
    <location>
        <begin position="32"/>
        <end position="148"/>
    </location>
</feature>
<evidence type="ECO:0000313" key="14">
    <source>
        <dbReference type="EMBL" id="AJG20524.1"/>
    </source>
</evidence>
<dbReference type="SUPFAM" id="SSF54523">
    <property type="entry name" value="Pili subunits"/>
    <property type="match status" value="1"/>
</dbReference>
<dbReference type="Gene3D" id="3.55.40.10">
    <property type="entry name" value="minor pseudopilin epsh domain"/>
    <property type="match status" value="1"/>
</dbReference>
<reference evidence="14 15" key="1">
    <citation type="journal article" date="2015" name="Genome Announc.">
        <title>Complete Genome Sequence of Cupriavidus basilensis 4G11, Isolated from the Oak Ridge Field Research Center Site.</title>
        <authorList>
            <person name="Ray J."/>
            <person name="Waters R.J."/>
            <person name="Skerker J.M."/>
            <person name="Kuehl J.V."/>
            <person name="Price M.N."/>
            <person name="Huang J."/>
            <person name="Chakraborty R."/>
            <person name="Arkin A.P."/>
            <person name="Deutschbauer A."/>
        </authorList>
    </citation>
    <scope>NUCLEOTIDE SEQUENCE [LARGE SCALE GENOMIC DNA]</scope>
    <source>
        <strain evidence="14">4G11</strain>
    </source>
</reference>
<evidence type="ECO:0000256" key="4">
    <source>
        <dbReference type="ARBA" id="ARBA00022481"/>
    </source>
</evidence>
<evidence type="ECO:0000256" key="5">
    <source>
        <dbReference type="ARBA" id="ARBA00022519"/>
    </source>
</evidence>
<comment type="subcellular location">
    <subcellularLocation>
        <location evidence="1">Cell inner membrane</location>
        <topology evidence="1">Single-pass membrane protein</topology>
    </subcellularLocation>
</comment>
<proteinExistence type="inferred from homology"/>
<evidence type="ECO:0000313" key="15">
    <source>
        <dbReference type="Proteomes" id="UP000031843"/>
    </source>
</evidence>
<feature type="region of interest" description="Disordered" evidence="11">
    <location>
        <begin position="139"/>
        <end position="158"/>
    </location>
</feature>
<feature type="signal peptide" evidence="12">
    <location>
        <begin position="1"/>
        <end position="19"/>
    </location>
</feature>
<keyword evidence="6" id="KW-0812">Transmembrane</keyword>
<accession>A0A0C4YER3</accession>
<dbReference type="InterPro" id="IPR045584">
    <property type="entry name" value="Pilin-like"/>
</dbReference>
<keyword evidence="3" id="KW-1003">Cell membrane</keyword>
<comment type="similarity">
    <text evidence="9">Belongs to the GSP H family.</text>
</comment>
<dbReference type="AlphaFoldDB" id="A0A0C4YER3"/>
<evidence type="ECO:0000256" key="3">
    <source>
        <dbReference type="ARBA" id="ARBA00022475"/>
    </source>
</evidence>
<organism evidence="14 15">
    <name type="scientific">Cupriavidus basilensis</name>
    <dbReference type="NCBI Taxonomy" id="68895"/>
    <lineage>
        <taxon>Bacteria</taxon>
        <taxon>Pseudomonadati</taxon>
        <taxon>Pseudomonadota</taxon>
        <taxon>Betaproteobacteria</taxon>
        <taxon>Burkholderiales</taxon>
        <taxon>Burkholderiaceae</taxon>
        <taxon>Cupriavidus</taxon>
    </lineage>
</organism>
<dbReference type="Pfam" id="PF12019">
    <property type="entry name" value="GspH"/>
    <property type="match status" value="1"/>
</dbReference>
<dbReference type="Proteomes" id="UP000031843">
    <property type="component" value="Chromosome main"/>
</dbReference>
<sequence length="158" mass="16636">MVALSVLAILAAAAVPNFSAFIHRSRMTTESSNLVSDVEIARSEAARRNTTITVCPTADGTNCISDWTQRRVVFVDSNGDNIISNGEEVIRKSDPPASSMVIVASSLSTGATSIRLRSWGAPDSLGSWQFCEKSSTSAGQRVSLTGSGKPTSQQVACP</sequence>
<dbReference type="InterPro" id="IPR022346">
    <property type="entry name" value="T2SS_GspH"/>
</dbReference>
<gene>
    <name evidence="14" type="ORF">RR42_m3155</name>
</gene>
<dbReference type="GO" id="GO:0015627">
    <property type="term" value="C:type II protein secretion system complex"/>
    <property type="evidence" value="ECO:0007669"/>
    <property type="project" value="InterPro"/>
</dbReference>
<keyword evidence="15" id="KW-1185">Reference proteome</keyword>
<dbReference type="EMBL" id="CP010536">
    <property type="protein sequence ID" value="AJG20524.1"/>
    <property type="molecule type" value="Genomic_DNA"/>
</dbReference>
<evidence type="ECO:0000256" key="12">
    <source>
        <dbReference type="SAM" id="SignalP"/>
    </source>
</evidence>
<evidence type="ECO:0000256" key="2">
    <source>
        <dbReference type="ARBA" id="ARBA00021549"/>
    </source>
</evidence>
<feature type="chain" id="PRO_5002174145" description="Type II secretion system protein H" evidence="12">
    <location>
        <begin position="20"/>
        <end position="158"/>
    </location>
</feature>
<dbReference type="GO" id="GO:0005886">
    <property type="term" value="C:plasma membrane"/>
    <property type="evidence" value="ECO:0007669"/>
    <property type="project" value="UniProtKB-SubCell"/>
</dbReference>
<dbReference type="KEGG" id="cbw:RR42_m3155"/>
<keyword evidence="12" id="KW-0732">Signal</keyword>
<keyword evidence="7" id="KW-1133">Transmembrane helix</keyword>